<dbReference type="InterPro" id="IPR009000">
    <property type="entry name" value="Transl_B-barrel_sf"/>
</dbReference>
<protein>
    <recommendedName>
        <fullName evidence="1">sulfate adenylyltransferase</fullName>
        <ecNumber evidence="1">2.7.7.4</ecNumber>
    </recommendedName>
</protein>
<dbReference type="SUPFAM" id="SSF50465">
    <property type="entry name" value="EF-Tu/eEF-1alpha/eIF2-gamma C-terminal domain"/>
    <property type="match status" value="1"/>
</dbReference>
<dbReference type="Gene3D" id="2.40.30.10">
    <property type="entry name" value="Translation factors"/>
    <property type="match status" value="2"/>
</dbReference>
<dbReference type="InterPro" id="IPR041757">
    <property type="entry name" value="CysN_GTP-bd"/>
</dbReference>
<dbReference type="InterPro" id="IPR044138">
    <property type="entry name" value="CysN_II"/>
</dbReference>
<gene>
    <name evidence="8" type="ORF">SAMN05421813_12037</name>
</gene>
<evidence type="ECO:0000313" key="8">
    <source>
        <dbReference type="EMBL" id="SDM70365.1"/>
    </source>
</evidence>
<dbReference type="PROSITE" id="PS00301">
    <property type="entry name" value="G_TR_1"/>
    <property type="match status" value="1"/>
</dbReference>
<dbReference type="OrthoDB" id="9804504at2"/>
<dbReference type="InterPro" id="IPR044139">
    <property type="entry name" value="CysN_NoDQ_III"/>
</dbReference>
<dbReference type="Pfam" id="PF22594">
    <property type="entry name" value="GTP-eEF1A_C"/>
    <property type="match status" value="1"/>
</dbReference>
<name>A0A1G9VET0_9SPHI</name>
<reference evidence="9" key="1">
    <citation type="submission" date="2016-10" db="EMBL/GenBank/DDBJ databases">
        <authorList>
            <person name="Varghese N."/>
            <person name="Submissions S."/>
        </authorList>
    </citation>
    <scope>NUCLEOTIDE SEQUENCE [LARGE SCALE GENOMIC DNA]</scope>
    <source>
        <strain evidence="9">DSM 24536</strain>
    </source>
</reference>
<dbReference type="GO" id="GO:0003924">
    <property type="term" value="F:GTPase activity"/>
    <property type="evidence" value="ECO:0007669"/>
    <property type="project" value="InterPro"/>
</dbReference>
<evidence type="ECO:0000313" key="9">
    <source>
        <dbReference type="Proteomes" id="UP000199226"/>
    </source>
</evidence>
<accession>A0A1G9VET0</accession>
<dbReference type="InterPro" id="IPR000795">
    <property type="entry name" value="T_Tr_GTP-bd_dom"/>
</dbReference>
<dbReference type="InterPro" id="IPR011779">
    <property type="entry name" value="SO4_adenylTrfase_lsu"/>
</dbReference>
<evidence type="ECO:0000256" key="4">
    <source>
        <dbReference type="ARBA" id="ARBA00022741"/>
    </source>
</evidence>
<evidence type="ECO:0000256" key="2">
    <source>
        <dbReference type="ARBA" id="ARBA00022679"/>
    </source>
</evidence>
<dbReference type="EC" id="2.7.7.4" evidence="1"/>
<evidence type="ECO:0000259" key="7">
    <source>
        <dbReference type="PROSITE" id="PS51722"/>
    </source>
</evidence>
<dbReference type="SUPFAM" id="SSF52540">
    <property type="entry name" value="P-loop containing nucleoside triphosphate hydrolases"/>
    <property type="match status" value="1"/>
</dbReference>
<dbReference type="EMBL" id="FNHH01000020">
    <property type="protein sequence ID" value="SDM70365.1"/>
    <property type="molecule type" value="Genomic_DNA"/>
</dbReference>
<dbReference type="InterPro" id="IPR027417">
    <property type="entry name" value="P-loop_NTPase"/>
</dbReference>
<dbReference type="Pfam" id="PF00009">
    <property type="entry name" value="GTP_EFTU"/>
    <property type="match status" value="1"/>
</dbReference>
<keyword evidence="5" id="KW-0067">ATP-binding</keyword>
<dbReference type="FunFam" id="3.40.50.300:FF:000119">
    <property type="entry name" value="Sulfate adenylyltransferase subunit 1"/>
    <property type="match status" value="1"/>
</dbReference>
<evidence type="ECO:0000256" key="1">
    <source>
        <dbReference type="ARBA" id="ARBA00012391"/>
    </source>
</evidence>
<keyword evidence="4" id="KW-0547">Nucleotide-binding</keyword>
<keyword evidence="6" id="KW-0342">GTP-binding</keyword>
<dbReference type="CDD" id="cd04166">
    <property type="entry name" value="CysN_ATPS"/>
    <property type="match status" value="1"/>
</dbReference>
<dbReference type="GO" id="GO:0005524">
    <property type="term" value="F:ATP binding"/>
    <property type="evidence" value="ECO:0007669"/>
    <property type="project" value="UniProtKB-KW"/>
</dbReference>
<dbReference type="InterPro" id="IPR009001">
    <property type="entry name" value="Transl_elong_EF1A/Init_IF2_C"/>
</dbReference>
<dbReference type="GO" id="GO:0005525">
    <property type="term" value="F:GTP binding"/>
    <property type="evidence" value="ECO:0007669"/>
    <property type="project" value="UniProtKB-KW"/>
</dbReference>
<keyword evidence="9" id="KW-1185">Reference proteome</keyword>
<dbReference type="CDD" id="cd03695">
    <property type="entry name" value="CysN_NodQ_II"/>
    <property type="match status" value="1"/>
</dbReference>
<keyword evidence="3 8" id="KW-0548">Nucleotidyltransferase</keyword>
<dbReference type="Gene3D" id="3.40.50.300">
    <property type="entry name" value="P-loop containing nucleotide triphosphate hydrolases"/>
    <property type="match status" value="1"/>
</dbReference>
<dbReference type="SUPFAM" id="SSF50447">
    <property type="entry name" value="Translation proteins"/>
    <property type="match status" value="1"/>
</dbReference>
<evidence type="ECO:0000256" key="5">
    <source>
        <dbReference type="ARBA" id="ARBA00022840"/>
    </source>
</evidence>
<evidence type="ECO:0000256" key="3">
    <source>
        <dbReference type="ARBA" id="ARBA00022695"/>
    </source>
</evidence>
<dbReference type="PROSITE" id="PS51722">
    <property type="entry name" value="G_TR_2"/>
    <property type="match status" value="1"/>
</dbReference>
<dbReference type="PANTHER" id="PTHR23115">
    <property type="entry name" value="TRANSLATION FACTOR"/>
    <property type="match status" value="1"/>
</dbReference>
<dbReference type="STRING" id="990371.SAMN05421813_12037"/>
<organism evidence="8 9">
    <name type="scientific">Daejeonella rubra</name>
    <dbReference type="NCBI Taxonomy" id="990371"/>
    <lineage>
        <taxon>Bacteria</taxon>
        <taxon>Pseudomonadati</taxon>
        <taxon>Bacteroidota</taxon>
        <taxon>Sphingobacteriia</taxon>
        <taxon>Sphingobacteriales</taxon>
        <taxon>Sphingobacteriaceae</taxon>
        <taxon>Daejeonella</taxon>
    </lineage>
</organism>
<dbReference type="GO" id="GO:0006790">
    <property type="term" value="P:sulfur compound metabolic process"/>
    <property type="evidence" value="ECO:0007669"/>
    <property type="project" value="InterPro"/>
</dbReference>
<feature type="domain" description="Tr-type G" evidence="7">
    <location>
        <begin position="20"/>
        <end position="233"/>
    </location>
</feature>
<dbReference type="Proteomes" id="UP000199226">
    <property type="component" value="Unassembled WGS sequence"/>
</dbReference>
<dbReference type="InterPro" id="IPR054696">
    <property type="entry name" value="GTP-eEF1A_C"/>
</dbReference>
<sequence>MIKYQRLQWKTAKRGAIFNMDLLKFFTAGSVDDGKSTLIGRLLYDSESILADQLEALQQSNRKNDDGTIDLAILTDGLKAEREQGITIDVAYKYFQTDKRKFIIADTPGHIQYTRNMVTGASNSDLAIILVDARNGVVEQTVRHSFIVSLLELKHVVVCINKMDMVEYSEDTFNKIHKAYSEIARKLHLKEVTYIPVSALKGDNIVNRSQNMSWYAGKSLLDHLETIEVNEDEKSVQARMPVQWVIRPQTDELHDYRGYAGRVLSGSFRVNDKITVLPSGIRSEISKIETNMQEQDEAYSGTSVTLHLKDNIDIGRGDILVNSSHEPIVSQSIEADLCWMDTKPLDTSIMYLLQHNSKVTKCKIRDILHKVNINTLEKIETDTFQLNDIGRIVIRTAEPLAFDLYQDNKLNGGAILIDPRTNLTVGALMFRANAEE</sequence>
<dbReference type="PRINTS" id="PR00315">
    <property type="entry name" value="ELONGATNFCT"/>
</dbReference>
<dbReference type="AlphaFoldDB" id="A0A1G9VET0"/>
<proteinExistence type="predicted"/>
<keyword evidence="2 8" id="KW-0808">Transferase</keyword>
<dbReference type="InterPro" id="IPR050100">
    <property type="entry name" value="TRAFAC_GTPase_members"/>
</dbReference>
<dbReference type="InterPro" id="IPR031157">
    <property type="entry name" value="G_TR_CS"/>
</dbReference>
<dbReference type="CDD" id="cd04095">
    <property type="entry name" value="CysN_NoDQ_III"/>
    <property type="match status" value="1"/>
</dbReference>
<dbReference type="NCBIfam" id="TIGR02034">
    <property type="entry name" value="CysN"/>
    <property type="match status" value="1"/>
</dbReference>
<evidence type="ECO:0000256" key="6">
    <source>
        <dbReference type="ARBA" id="ARBA00023134"/>
    </source>
</evidence>
<dbReference type="GO" id="GO:0004781">
    <property type="term" value="F:sulfate adenylyltransferase (ATP) activity"/>
    <property type="evidence" value="ECO:0007669"/>
    <property type="project" value="UniProtKB-EC"/>
</dbReference>